<keyword evidence="5 8" id="KW-1133">Transmembrane helix</keyword>
<feature type="transmembrane region" description="Helical" evidence="8">
    <location>
        <begin position="101"/>
        <end position="120"/>
    </location>
</feature>
<evidence type="ECO:0000313" key="13">
    <source>
        <dbReference type="Proteomes" id="UP000187735"/>
    </source>
</evidence>
<comment type="subcellular location">
    <subcellularLocation>
        <location evidence="8">Cell membrane</location>
        <topology evidence="8">Multi-pass membrane protein</topology>
    </subcellularLocation>
    <subcellularLocation>
        <location evidence="1">Membrane</location>
        <topology evidence="1">Multi-pass membrane protein</topology>
    </subcellularLocation>
</comment>
<feature type="compositionally biased region" description="Low complexity" evidence="9">
    <location>
        <begin position="482"/>
        <end position="499"/>
    </location>
</feature>
<evidence type="ECO:0000313" key="12">
    <source>
        <dbReference type="EMBL" id="APZ94631.1"/>
    </source>
</evidence>
<dbReference type="PANTHER" id="PTHR11730:SF62">
    <property type="entry name" value="AMMONIUM TRANSPORTER SLL1017-RELATED"/>
    <property type="match status" value="1"/>
</dbReference>
<comment type="similarity">
    <text evidence="2 8">Belongs to the ammonia transporter channel (TC 1.A.11.2) family.</text>
</comment>
<dbReference type="InterPro" id="IPR001905">
    <property type="entry name" value="Ammonium_transpt"/>
</dbReference>
<sequence length="499" mass="51854" precursor="true">MVILQRKFRLHWLLPLALVFVAMSGGDAFGQEDAAAQVAAAAEEADAAPSYYETAEIDYTINTLIMFVCAVLVLFMQAGFAMVEVGFNASKNAVNIIFKNIMDLSIGVMLFMLIGYGLMYPGDAGAGGWFAFGGIWGERDAVDTVAGLGDYSAAADFLFQVAFAATAATIVSGAVAGRMKFTGYLCYSAILTGLVYPISGMWKWGGGALAEWGFADFAGSVVVHAVGGFAGLAGAMVLGPRIGRYSKDGKSQPMLGHNMPLAALGVFILWVGWYGFNPGSQLTYSGAANAEITTWIAVTTTLSAAVGAFVAMLLSWVMFKKPDLSMCLNGALAGLVGITANCDQVSLTSAAIIGLVAGGLVFSGILLLDKLKIDDPVGAFPVHGICGVWGGIATGIFGTSLPVVGEVTLTRMQYIMVQVQSTAIICAWAFVTMFTLFQILKATGLLRVSAEEEIEGLDIVEHGMPAYSSGSTGGGGVPSPTPAMASTVVSTSVSPVPAQ</sequence>
<feature type="transmembrane region" description="Helical" evidence="8">
    <location>
        <begin position="157"/>
        <end position="177"/>
    </location>
</feature>
<dbReference type="GO" id="GO:0097272">
    <property type="term" value="P:ammonium homeostasis"/>
    <property type="evidence" value="ECO:0007669"/>
    <property type="project" value="TreeGrafter"/>
</dbReference>
<dbReference type="InterPro" id="IPR002229">
    <property type="entry name" value="RhesusRHD"/>
</dbReference>
<dbReference type="Pfam" id="PF00909">
    <property type="entry name" value="Ammonium_transp"/>
    <property type="match status" value="1"/>
</dbReference>
<evidence type="ECO:0000256" key="9">
    <source>
        <dbReference type="SAM" id="MobiDB-lite"/>
    </source>
</evidence>
<dbReference type="InterPro" id="IPR024041">
    <property type="entry name" value="NH4_transpt_AmtB-like_dom"/>
</dbReference>
<feature type="transmembrane region" description="Helical" evidence="8">
    <location>
        <begin position="380"/>
        <end position="403"/>
    </location>
</feature>
<dbReference type="GO" id="GO:0008519">
    <property type="term" value="F:ammonium channel activity"/>
    <property type="evidence" value="ECO:0007669"/>
    <property type="project" value="InterPro"/>
</dbReference>
<feature type="transmembrane region" description="Helical" evidence="8">
    <location>
        <begin position="64"/>
        <end position="89"/>
    </location>
</feature>
<proteinExistence type="inferred from homology"/>
<keyword evidence="6 8" id="KW-0472">Membrane</keyword>
<dbReference type="InterPro" id="IPR018047">
    <property type="entry name" value="Ammonium_transpt_CS"/>
</dbReference>
<feature type="domain" description="Ammonium transporter AmtB-like" evidence="11">
    <location>
        <begin position="65"/>
        <end position="467"/>
    </location>
</feature>
<evidence type="ECO:0000256" key="6">
    <source>
        <dbReference type="ARBA" id="ARBA00023136"/>
    </source>
</evidence>
<keyword evidence="7 8" id="KW-0924">Ammonia transport</keyword>
<evidence type="ECO:0000256" key="3">
    <source>
        <dbReference type="ARBA" id="ARBA00022448"/>
    </source>
</evidence>
<name>A0A1P8WKR6_9PLAN</name>
<dbReference type="GO" id="GO:0005886">
    <property type="term" value="C:plasma membrane"/>
    <property type="evidence" value="ECO:0007669"/>
    <property type="project" value="UniProtKB-SubCell"/>
</dbReference>
<dbReference type="Proteomes" id="UP000187735">
    <property type="component" value="Chromosome"/>
</dbReference>
<feature type="transmembrane region" description="Helical" evidence="8">
    <location>
        <begin position="415"/>
        <end position="437"/>
    </location>
</feature>
<dbReference type="PANTHER" id="PTHR11730">
    <property type="entry name" value="AMMONIUM TRANSPORTER"/>
    <property type="match status" value="1"/>
</dbReference>
<dbReference type="NCBIfam" id="TIGR00836">
    <property type="entry name" value="amt"/>
    <property type="match status" value="1"/>
</dbReference>
<evidence type="ECO:0000256" key="8">
    <source>
        <dbReference type="RuleBase" id="RU362002"/>
    </source>
</evidence>
<protein>
    <recommendedName>
        <fullName evidence="8">Ammonium transporter</fullName>
    </recommendedName>
</protein>
<evidence type="ECO:0000259" key="11">
    <source>
        <dbReference type="Pfam" id="PF00909"/>
    </source>
</evidence>
<feature type="transmembrane region" description="Helical" evidence="8">
    <location>
        <begin position="296"/>
        <end position="317"/>
    </location>
</feature>
<feature type="transmembrane region" description="Helical" evidence="8">
    <location>
        <begin position="217"/>
        <end position="238"/>
    </location>
</feature>
<feature type="transmembrane region" description="Helical" evidence="8">
    <location>
        <begin position="259"/>
        <end position="276"/>
    </location>
</feature>
<keyword evidence="3 8" id="KW-0813">Transport</keyword>
<keyword evidence="10" id="KW-0732">Signal</keyword>
<dbReference type="PROSITE" id="PS01219">
    <property type="entry name" value="AMMONIUM_TRANSP"/>
    <property type="match status" value="1"/>
</dbReference>
<evidence type="ECO:0000256" key="10">
    <source>
        <dbReference type="SAM" id="SignalP"/>
    </source>
</evidence>
<keyword evidence="4 8" id="KW-0812">Transmembrane</keyword>
<dbReference type="AlphaFoldDB" id="A0A1P8WKR6"/>
<evidence type="ECO:0000256" key="7">
    <source>
        <dbReference type="ARBA" id="ARBA00023177"/>
    </source>
</evidence>
<dbReference type="PRINTS" id="PR00342">
    <property type="entry name" value="RHESUSRHD"/>
</dbReference>
<dbReference type="STRING" id="1891926.Fuma_04264"/>
<evidence type="ECO:0000256" key="5">
    <source>
        <dbReference type="ARBA" id="ARBA00022989"/>
    </source>
</evidence>
<feature type="chain" id="PRO_5013315343" description="Ammonium transporter" evidence="10">
    <location>
        <begin position="31"/>
        <end position="499"/>
    </location>
</feature>
<feature type="signal peptide" evidence="10">
    <location>
        <begin position="1"/>
        <end position="30"/>
    </location>
</feature>
<reference evidence="12 13" key="1">
    <citation type="journal article" date="2016" name="Front. Microbiol.">
        <title>Fuerstia marisgermanicae gen. nov., sp. nov., an Unusual Member of the Phylum Planctomycetes from the German Wadden Sea.</title>
        <authorList>
            <person name="Kohn T."/>
            <person name="Heuer A."/>
            <person name="Jogler M."/>
            <person name="Vollmers J."/>
            <person name="Boedeker C."/>
            <person name="Bunk B."/>
            <person name="Rast P."/>
            <person name="Borchert D."/>
            <person name="Glockner I."/>
            <person name="Freese H.M."/>
            <person name="Klenk H.P."/>
            <person name="Overmann J."/>
            <person name="Kaster A.K."/>
            <person name="Rohde M."/>
            <person name="Wiegand S."/>
            <person name="Jogler C."/>
        </authorList>
    </citation>
    <scope>NUCLEOTIDE SEQUENCE [LARGE SCALE GENOMIC DNA]</scope>
    <source>
        <strain evidence="12 13">NH11</strain>
    </source>
</reference>
<keyword evidence="13" id="KW-1185">Reference proteome</keyword>
<organism evidence="12 13">
    <name type="scientific">Fuerstiella marisgermanici</name>
    <dbReference type="NCBI Taxonomy" id="1891926"/>
    <lineage>
        <taxon>Bacteria</taxon>
        <taxon>Pseudomonadati</taxon>
        <taxon>Planctomycetota</taxon>
        <taxon>Planctomycetia</taxon>
        <taxon>Planctomycetales</taxon>
        <taxon>Planctomycetaceae</taxon>
        <taxon>Fuerstiella</taxon>
    </lineage>
</organism>
<dbReference type="SUPFAM" id="SSF111352">
    <property type="entry name" value="Ammonium transporter"/>
    <property type="match status" value="1"/>
</dbReference>
<evidence type="ECO:0000256" key="4">
    <source>
        <dbReference type="ARBA" id="ARBA00022692"/>
    </source>
</evidence>
<feature type="transmembrane region" description="Helical" evidence="8">
    <location>
        <begin position="184"/>
        <end position="205"/>
    </location>
</feature>
<evidence type="ECO:0000256" key="2">
    <source>
        <dbReference type="ARBA" id="ARBA00005887"/>
    </source>
</evidence>
<dbReference type="KEGG" id="fmr:Fuma_04264"/>
<dbReference type="Gene3D" id="1.10.3430.10">
    <property type="entry name" value="Ammonium transporter AmtB like domains"/>
    <property type="match status" value="1"/>
</dbReference>
<dbReference type="InterPro" id="IPR029020">
    <property type="entry name" value="Ammonium/urea_transptr"/>
</dbReference>
<feature type="transmembrane region" description="Helical" evidence="8">
    <location>
        <begin position="347"/>
        <end position="368"/>
    </location>
</feature>
<accession>A0A1P8WKR6</accession>
<feature type="region of interest" description="Disordered" evidence="9">
    <location>
        <begin position="468"/>
        <end position="499"/>
    </location>
</feature>
<gene>
    <name evidence="12" type="primary">amtB_2</name>
    <name evidence="12" type="ORF">Fuma_04264</name>
</gene>
<evidence type="ECO:0000256" key="1">
    <source>
        <dbReference type="ARBA" id="ARBA00004141"/>
    </source>
</evidence>
<dbReference type="EMBL" id="CP017641">
    <property type="protein sequence ID" value="APZ94631.1"/>
    <property type="molecule type" value="Genomic_DNA"/>
</dbReference>